<feature type="domain" description="DNA primase/polymerase bifunctional N-terminal" evidence="1">
    <location>
        <begin position="8"/>
        <end position="182"/>
    </location>
</feature>
<protein>
    <submittedName>
        <fullName evidence="2">Bifunctional DNA primase/polymerase-like protein</fullName>
    </submittedName>
</protein>
<keyword evidence="3" id="KW-1185">Reference proteome</keyword>
<comment type="caution">
    <text evidence="2">The sequence shown here is derived from an EMBL/GenBank/DDBJ whole genome shotgun (WGS) entry which is preliminary data.</text>
</comment>
<dbReference type="EMBL" id="RCDD01000001">
    <property type="protein sequence ID" value="RLK59930.1"/>
    <property type="molecule type" value="Genomic_DNA"/>
</dbReference>
<dbReference type="SMART" id="SM00943">
    <property type="entry name" value="Prim-Pol"/>
    <property type="match status" value="1"/>
</dbReference>
<accession>A0A421B6U3</accession>
<evidence type="ECO:0000313" key="2">
    <source>
        <dbReference type="EMBL" id="RLK59930.1"/>
    </source>
</evidence>
<dbReference type="InterPro" id="IPR015330">
    <property type="entry name" value="DNA_primase/pol_bifunc_N"/>
</dbReference>
<reference evidence="2 3" key="1">
    <citation type="submission" date="2018-10" db="EMBL/GenBank/DDBJ databases">
        <title>Genomic Encyclopedia of Archaeal and Bacterial Type Strains, Phase II (KMG-II): from individual species to whole genera.</title>
        <authorList>
            <person name="Goeker M."/>
        </authorList>
    </citation>
    <scope>NUCLEOTIDE SEQUENCE [LARGE SCALE GENOMIC DNA]</scope>
    <source>
        <strain evidence="2 3">DSM 45657</strain>
    </source>
</reference>
<dbReference type="CDD" id="cd04859">
    <property type="entry name" value="Prim_Pol"/>
    <property type="match status" value="1"/>
</dbReference>
<name>A0A421B6U3_9PSEU</name>
<dbReference type="Pfam" id="PF09250">
    <property type="entry name" value="Prim-Pol"/>
    <property type="match status" value="1"/>
</dbReference>
<evidence type="ECO:0000259" key="1">
    <source>
        <dbReference type="SMART" id="SM00943"/>
    </source>
</evidence>
<dbReference type="OrthoDB" id="3218228at2"/>
<dbReference type="RefSeq" id="WP_121390903.1">
    <property type="nucleotide sequence ID" value="NZ_RCDD01000001.1"/>
</dbReference>
<dbReference type="AlphaFoldDB" id="A0A421B6U3"/>
<organism evidence="2 3">
    <name type="scientific">Actinokineospora cianjurensis</name>
    <dbReference type="NCBI Taxonomy" id="585224"/>
    <lineage>
        <taxon>Bacteria</taxon>
        <taxon>Bacillati</taxon>
        <taxon>Actinomycetota</taxon>
        <taxon>Actinomycetes</taxon>
        <taxon>Pseudonocardiales</taxon>
        <taxon>Pseudonocardiaceae</taxon>
        <taxon>Actinokineospora</taxon>
    </lineage>
</organism>
<evidence type="ECO:0000313" key="3">
    <source>
        <dbReference type="Proteomes" id="UP000282454"/>
    </source>
</evidence>
<sequence length="297" mass="31119">MNAMHTAALSLAARGWPVFPMTPGAKRPAVRDWERRATTDPERITRCWSTGVYNVGIATGPANLVVVDLDTAKPGETVPEAWNLPGVNCGLDVLAVLAEQASEPLPLDTFTVLTPSGGLHLYFAAPRGETFRNTAGDRGQGLGWHIDTRAGGGCVAGPGSAVDGRTYRVEHAAPVASLPGWLMDRLRPKPLPITPPAPVTLHGRARRSRYLDAAIAAEVARVESAAGGERNQALYIAACALGQLVAGGGLTEEEVRATLLQAASGHLAVHAYSEHTANGTITSGLRAGARRPRQVAA</sequence>
<dbReference type="Proteomes" id="UP000282454">
    <property type="component" value="Unassembled WGS sequence"/>
</dbReference>
<dbReference type="SUPFAM" id="SSF56747">
    <property type="entry name" value="Prim-pol domain"/>
    <property type="match status" value="1"/>
</dbReference>
<proteinExistence type="predicted"/>
<gene>
    <name evidence="2" type="ORF">CLV68_0420</name>
</gene>